<feature type="compositionally biased region" description="Acidic residues" evidence="1">
    <location>
        <begin position="16"/>
        <end position="26"/>
    </location>
</feature>
<reference evidence="3 4" key="1">
    <citation type="submission" date="2015-09" db="EMBL/GenBank/DDBJ databases">
        <title>Host preference determinants of Valsa canker pathogens revealed by comparative genomics.</title>
        <authorList>
            <person name="Yin Z."/>
            <person name="Huang L."/>
        </authorList>
    </citation>
    <scope>NUCLEOTIDE SEQUENCE [LARGE SCALE GENOMIC DNA]</scope>
    <source>
        <strain evidence="3 4">03-1</strain>
    </source>
</reference>
<dbReference type="Proteomes" id="UP000283895">
    <property type="component" value="Unassembled WGS sequence"/>
</dbReference>
<evidence type="ECO:0000259" key="2">
    <source>
        <dbReference type="Pfam" id="PF20150"/>
    </source>
</evidence>
<evidence type="ECO:0000313" key="4">
    <source>
        <dbReference type="Proteomes" id="UP000283895"/>
    </source>
</evidence>
<feature type="domain" description="2EXR" evidence="2">
    <location>
        <begin position="66"/>
        <end position="160"/>
    </location>
</feature>
<feature type="region of interest" description="Disordered" evidence="1">
    <location>
        <begin position="354"/>
        <end position="666"/>
    </location>
</feature>
<dbReference type="STRING" id="356882.A0A423WGF7"/>
<protein>
    <recommendedName>
        <fullName evidence="2">2EXR domain-containing protein</fullName>
    </recommendedName>
</protein>
<dbReference type="OrthoDB" id="3501032at2759"/>
<evidence type="ECO:0000313" key="3">
    <source>
        <dbReference type="EMBL" id="ROW02440.1"/>
    </source>
</evidence>
<dbReference type="EMBL" id="LKEA01000017">
    <property type="protein sequence ID" value="ROW02440.1"/>
    <property type="molecule type" value="Genomic_DNA"/>
</dbReference>
<feature type="compositionally biased region" description="Acidic residues" evidence="1">
    <location>
        <begin position="636"/>
        <end position="666"/>
    </location>
</feature>
<feature type="compositionally biased region" description="Acidic residues" evidence="1">
    <location>
        <begin position="577"/>
        <end position="595"/>
    </location>
</feature>
<gene>
    <name evidence="3" type="ORF">VMCG_06109</name>
</gene>
<feature type="compositionally biased region" description="Acidic residues" evidence="1">
    <location>
        <begin position="524"/>
        <end position="533"/>
    </location>
</feature>
<keyword evidence="4" id="KW-1185">Reference proteome</keyword>
<comment type="caution">
    <text evidence="3">The sequence shown here is derived from an EMBL/GenBank/DDBJ whole genome shotgun (WGS) entry which is preliminary data.</text>
</comment>
<feature type="compositionally biased region" description="Acidic residues" evidence="1">
    <location>
        <begin position="494"/>
        <end position="505"/>
    </location>
</feature>
<feature type="compositionally biased region" description="Acidic residues" evidence="1">
    <location>
        <begin position="364"/>
        <end position="376"/>
    </location>
</feature>
<proteinExistence type="predicted"/>
<dbReference type="AlphaFoldDB" id="A0A423WGF7"/>
<sequence length="666" mass="73385">MSDDQDSDEHPYSDSDHDDESQDSSSDEATGNGLFDLEASEDDSEAAYEGQNGFDDDDDGDYLDSFPKFMQLPAELREMVWKQFCPDLAAGPRVFELCLIGSARPKLIIPGGVLETQTAPMRALLAICRETRAMGLTSSPHTFSLSGGELIRYHEEKDVIHVVMSPGGFDARLALGIQGLFGSPHNIAFSYNFPEDCLVDTCYLLPDVRRIFILVEHVDLHDVPVKDYAWTVSENIHRYHSETDEDGEAGLVNTVKTLICWPDLDKHRDFALQNVDYGAAGGSPLGDTIWACRHYLANPESISEELPQEYLTDEMREEAVSRLQKIEVWPMIQFSGESGLQMFKDMKAWDRPWDEWDSGSSASDDTEDEYDSEGIDDGSIHDHLSTDDEDDLPRQLLADNSSDQGNMGHLLDSSSEVNNDLAAAQFSGDDNDENDNQAGNSDASGSDDDEAGPRSRASRPKRRVVESESEDESATETEEPRPTAKRRGRVVLADSEDEGDEEEDNAGPRPAQGRGRRARAVPSDSEDEDDDDNDIPKPSRTTKNRRARALPAEGDDDDDDEGNPREGVADPQKASSSDEEEDSSEESSSDEEDDTPAPPKRMSLAQRLRMEAQRARSGHRGGEGSDADGNEYAAASDDDEGVGDGDGDGMEQQEYSSDDGESEEDF</sequence>
<evidence type="ECO:0000256" key="1">
    <source>
        <dbReference type="SAM" id="MobiDB-lite"/>
    </source>
</evidence>
<dbReference type="Pfam" id="PF20150">
    <property type="entry name" value="2EXR"/>
    <property type="match status" value="1"/>
</dbReference>
<accession>A0A423WGF7</accession>
<name>A0A423WGF7_9PEZI</name>
<dbReference type="InterPro" id="IPR045518">
    <property type="entry name" value="2EXR"/>
</dbReference>
<feature type="compositionally biased region" description="Acidic residues" evidence="1">
    <location>
        <begin position="467"/>
        <end position="477"/>
    </location>
</feature>
<organism evidence="3 4">
    <name type="scientific">Cytospora schulzeri</name>
    <dbReference type="NCBI Taxonomy" id="448051"/>
    <lineage>
        <taxon>Eukaryota</taxon>
        <taxon>Fungi</taxon>
        <taxon>Dikarya</taxon>
        <taxon>Ascomycota</taxon>
        <taxon>Pezizomycotina</taxon>
        <taxon>Sordariomycetes</taxon>
        <taxon>Sordariomycetidae</taxon>
        <taxon>Diaporthales</taxon>
        <taxon>Cytosporaceae</taxon>
        <taxon>Cytospora</taxon>
    </lineage>
</organism>
<feature type="region of interest" description="Disordered" evidence="1">
    <location>
        <begin position="1"/>
        <end position="60"/>
    </location>
</feature>